<reference evidence="2 3" key="1">
    <citation type="submission" date="2014-02" db="EMBL/GenBank/DDBJ databases">
        <title>Draft Genome of Hylemonella gracilis isolated from the Niagara River.</title>
        <authorList>
            <person name="Pawlowski D.R."/>
            <person name="Koudelka G.B."/>
        </authorList>
    </citation>
    <scope>NUCLEOTIDE SEQUENCE [LARGE SCALE GENOMIC DNA]</scope>
    <source>
        <strain evidence="2 3">Niagara R</strain>
    </source>
</reference>
<feature type="transmembrane region" description="Helical" evidence="1">
    <location>
        <begin position="50"/>
        <end position="70"/>
    </location>
</feature>
<name>A0A016XGX6_9BURK</name>
<evidence type="ECO:0000313" key="2">
    <source>
        <dbReference type="EMBL" id="EYC51145.1"/>
    </source>
</evidence>
<dbReference type="eggNOG" id="ENOG50339PI">
    <property type="taxonomic scope" value="Bacteria"/>
</dbReference>
<accession>A0A016XGX6</accession>
<keyword evidence="1" id="KW-1133">Transmembrane helix</keyword>
<organism evidence="2 3">
    <name type="scientific">Hylemonella gracilis str. Niagara R</name>
    <dbReference type="NCBI Taxonomy" id="1458275"/>
    <lineage>
        <taxon>Bacteria</taxon>
        <taxon>Pseudomonadati</taxon>
        <taxon>Pseudomonadota</taxon>
        <taxon>Betaproteobacteria</taxon>
        <taxon>Burkholderiales</taxon>
        <taxon>Comamonadaceae</taxon>
        <taxon>Hylemonella</taxon>
    </lineage>
</organism>
<evidence type="ECO:0000313" key="3">
    <source>
        <dbReference type="Proteomes" id="UP000023268"/>
    </source>
</evidence>
<keyword evidence="1" id="KW-0812">Transmembrane</keyword>
<dbReference type="AlphaFoldDB" id="A0A016XGX6"/>
<evidence type="ECO:0000256" key="1">
    <source>
        <dbReference type="SAM" id="Phobius"/>
    </source>
</evidence>
<keyword evidence="1" id="KW-0472">Membrane</keyword>
<sequence>MQWRKLMWIAWPAFLVAGLLEMLVFALVDPQDLHWFGQPVELARAGVYTLAFFAFWGMAGLASALTLLLAQEKD</sequence>
<dbReference type="OrthoDB" id="6197657at2"/>
<gene>
    <name evidence="2" type="ORF">AZ34_08650</name>
</gene>
<comment type="caution">
    <text evidence="2">The sequence shown here is derived from an EMBL/GenBank/DDBJ whole genome shotgun (WGS) entry which is preliminary data.</text>
</comment>
<proteinExistence type="predicted"/>
<dbReference type="EMBL" id="JEMG01000001">
    <property type="protein sequence ID" value="EYC51145.1"/>
    <property type="molecule type" value="Genomic_DNA"/>
</dbReference>
<protein>
    <submittedName>
        <fullName evidence="2">Membrane protein</fullName>
    </submittedName>
</protein>
<dbReference type="Proteomes" id="UP000023268">
    <property type="component" value="Unassembled WGS sequence"/>
</dbReference>
<dbReference type="STRING" id="1458275.AZ34_08650"/>